<keyword evidence="2" id="KW-1185">Reference proteome</keyword>
<comment type="caution">
    <text evidence="1">The sequence shown here is derived from an EMBL/GenBank/DDBJ whole genome shotgun (WGS) entry which is preliminary data.</text>
</comment>
<dbReference type="EMBL" id="JAPUUL010000287">
    <property type="protein sequence ID" value="KAJ8131459.1"/>
    <property type="molecule type" value="Genomic_DNA"/>
</dbReference>
<protein>
    <submittedName>
        <fullName evidence="1">Uncharacterized protein</fullName>
    </submittedName>
</protein>
<evidence type="ECO:0000313" key="1">
    <source>
        <dbReference type="EMBL" id="KAJ8131459.1"/>
    </source>
</evidence>
<gene>
    <name evidence="1" type="ORF">O1611_g2171</name>
</gene>
<proteinExistence type="predicted"/>
<sequence>MFFRHKDYRQVLEDTSSSQVMLNTSEKYVVHSSGITATRWFTSFLLISFITTLPIGFLCFKWGASTQEAHQTRLDWFSPPGEVDTVFRYQQKFTLRPDNETDALWDSIFPRGRGFIKHPEISPDVHCLAVYHQLHCLEIIRSGYWSAMDGAEPSHHAEPSHLRHCFDYLRQSVMCSADTNLEPVIEGRGGVNGFGSDRKCRDFGRVSAWADKWRVEEL</sequence>
<evidence type="ECO:0000313" key="2">
    <source>
        <dbReference type="Proteomes" id="UP001153332"/>
    </source>
</evidence>
<name>A0ACC2JVQ0_9PEZI</name>
<accession>A0ACC2JVQ0</accession>
<dbReference type="Proteomes" id="UP001153332">
    <property type="component" value="Unassembled WGS sequence"/>
</dbReference>
<reference evidence="1" key="1">
    <citation type="submission" date="2022-12" db="EMBL/GenBank/DDBJ databases">
        <title>Genome Sequence of Lasiodiplodia mahajangana.</title>
        <authorList>
            <person name="Buettner E."/>
        </authorList>
    </citation>
    <scope>NUCLEOTIDE SEQUENCE</scope>
    <source>
        <strain evidence="1">VT137</strain>
    </source>
</reference>
<organism evidence="1 2">
    <name type="scientific">Lasiodiplodia mahajangana</name>
    <dbReference type="NCBI Taxonomy" id="1108764"/>
    <lineage>
        <taxon>Eukaryota</taxon>
        <taxon>Fungi</taxon>
        <taxon>Dikarya</taxon>
        <taxon>Ascomycota</taxon>
        <taxon>Pezizomycotina</taxon>
        <taxon>Dothideomycetes</taxon>
        <taxon>Dothideomycetes incertae sedis</taxon>
        <taxon>Botryosphaeriales</taxon>
        <taxon>Botryosphaeriaceae</taxon>
        <taxon>Lasiodiplodia</taxon>
    </lineage>
</organism>